<protein>
    <submittedName>
        <fullName evidence="1">Uncharacterized protein</fullName>
    </submittedName>
</protein>
<dbReference type="EMBL" id="FUYB01000009">
    <property type="protein sequence ID" value="SKA81066.1"/>
    <property type="molecule type" value="Genomic_DNA"/>
</dbReference>
<evidence type="ECO:0000313" key="2">
    <source>
        <dbReference type="Proteomes" id="UP000190460"/>
    </source>
</evidence>
<keyword evidence="2" id="KW-1185">Reference proteome</keyword>
<evidence type="ECO:0000313" key="1">
    <source>
        <dbReference type="EMBL" id="SKA81066.1"/>
    </source>
</evidence>
<accession>A0A1T4WUQ6</accession>
<organism evidence="1 2">
    <name type="scientific">Thiothrix eikelboomii</name>
    <dbReference type="NCBI Taxonomy" id="92487"/>
    <lineage>
        <taxon>Bacteria</taxon>
        <taxon>Pseudomonadati</taxon>
        <taxon>Pseudomonadota</taxon>
        <taxon>Gammaproteobacteria</taxon>
        <taxon>Thiotrichales</taxon>
        <taxon>Thiotrichaceae</taxon>
        <taxon>Thiothrix</taxon>
    </lineage>
</organism>
<name>A0A1T4WUQ6_9GAMM</name>
<dbReference type="RefSeq" id="WP_078922627.1">
    <property type="nucleotide sequence ID" value="NZ_FUYB01000009.1"/>
</dbReference>
<reference evidence="2" key="1">
    <citation type="submission" date="2017-02" db="EMBL/GenBank/DDBJ databases">
        <authorList>
            <person name="Varghese N."/>
            <person name="Submissions S."/>
        </authorList>
    </citation>
    <scope>NUCLEOTIDE SEQUENCE [LARGE SCALE GENOMIC DNA]</scope>
    <source>
        <strain evidence="2">ATCC 49788</strain>
    </source>
</reference>
<proteinExistence type="predicted"/>
<dbReference type="Proteomes" id="UP000190460">
    <property type="component" value="Unassembled WGS sequence"/>
</dbReference>
<sequence>MHLYAALESTDHRLLTDSITYEWSEASDHSVLAYWIKIAHRLTGSARAILYYEIDTVLNDQLYDELYFLAEIASIRSEAAA</sequence>
<dbReference type="STRING" id="92487.SAMN02745130_02159"/>
<dbReference type="AlphaFoldDB" id="A0A1T4WUQ6"/>
<gene>
    <name evidence="1" type="ORF">SAMN02745130_02159</name>
</gene>